<dbReference type="InterPro" id="IPR045119">
    <property type="entry name" value="SUN1-5"/>
</dbReference>
<dbReference type="GO" id="GO:0034993">
    <property type="term" value="C:meiotic nuclear membrane microtubule tethering complex"/>
    <property type="evidence" value="ECO:0007669"/>
    <property type="project" value="TreeGrafter"/>
</dbReference>
<comment type="subcellular location">
    <subcellularLocation>
        <location evidence="5">Nucleus inner membrane</location>
        <topology evidence="5">Single-pass type II membrane protein</topology>
    </subcellularLocation>
</comment>
<dbReference type="GO" id="GO:0005637">
    <property type="term" value="C:nuclear inner membrane"/>
    <property type="evidence" value="ECO:0007669"/>
    <property type="project" value="UniProtKB-SubCell"/>
</dbReference>
<evidence type="ECO:0000256" key="1">
    <source>
        <dbReference type="ARBA" id="ARBA00022692"/>
    </source>
</evidence>
<protein>
    <submittedName>
        <fullName evidence="7">SUN domain-containing protein 1-like</fullName>
    </submittedName>
</protein>
<keyword evidence="1" id="KW-0812">Transmembrane</keyword>
<dbReference type="Gene3D" id="2.60.120.260">
    <property type="entry name" value="Galactose-binding domain-like"/>
    <property type="match status" value="1"/>
</dbReference>
<evidence type="ECO:0000256" key="5">
    <source>
        <dbReference type="ARBA" id="ARBA00037816"/>
    </source>
</evidence>
<dbReference type="FunFam" id="2.60.120.260:FF:000009">
    <property type="entry name" value="SUN domain-containing protein 1 isoform X1"/>
    <property type="match status" value="1"/>
</dbReference>
<dbReference type="Ensembl" id="ENSGWIT00000042580.1">
    <property type="protein sequence ID" value="ENSGWIP00000039149.1"/>
    <property type="gene ID" value="ENSGWIG00000019920.1"/>
</dbReference>
<dbReference type="PANTHER" id="PTHR12911">
    <property type="entry name" value="SAD1/UNC-84-LIKE PROTEIN-RELATED"/>
    <property type="match status" value="1"/>
</dbReference>
<evidence type="ECO:0000313" key="8">
    <source>
        <dbReference type="Proteomes" id="UP000694680"/>
    </source>
</evidence>
<accession>A0A8C5H2Q1</accession>
<evidence type="ECO:0000313" key="7">
    <source>
        <dbReference type="Ensembl" id="ENSGWIP00000039149.1"/>
    </source>
</evidence>
<feature type="domain" description="SUN" evidence="6">
    <location>
        <begin position="108"/>
        <end position="268"/>
    </location>
</feature>
<dbReference type="PANTHER" id="PTHR12911:SF22">
    <property type="entry name" value="SUN DOMAIN-CONTAINING PROTEIN 2"/>
    <property type="match status" value="1"/>
</dbReference>
<keyword evidence="4" id="KW-0472">Membrane</keyword>
<reference evidence="7" key="2">
    <citation type="submission" date="2025-08" db="UniProtKB">
        <authorList>
            <consortium name="Ensembl"/>
        </authorList>
    </citation>
    <scope>IDENTIFICATION</scope>
</reference>
<gene>
    <name evidence="7" type="primary">LOC114471222</name>
</gene>
<name>A0A8C5H2Q1_GOUWI</name>
<evidence type="ECO:0000256" key="2">
    <source>
        <dbReference type="ARBA" id="ARBA00022989"/>
    </source>
</evidence>
<keyword evidence="2" id="KW-1133">Transmembrane helix</keyword>
<dbReference type="PROSITE" id="PS51469">
    <property type="entry name" value="SUN"/>
    <property type="match status" value="1"/>
</dbReference>
<reference evidence="7" key="1">
    <citation type="submission" date="2020-06" db="EMBL/GenBank/DDBJ databases">
        <authorList>
            <consortium name="Wellcome Sanger Institute Data Sharing"/>
        </authorList>
    </citation>
    <scope>NUCLEOTIDE SEQUENCE [LARGE SCALE GENOMIC DNA]</scope>
</reference>
<proteinExistence type="predicted"/>
<organism evidence="7 8">
    <name type="scientific">Gouania willdenowi</name>
    <name type="common">Blunt-snouted clingfish</name>
    <name type="synonym">Lepadogaster willdenowi</name>
    <dbReference type="NCBI Taxonomy" id="441366"/>
    <lineage>
        <taxon>Eukaryota</taxon>
        <taxon>Metazoa</taxon>
        <taxon>Chordata</taxon>
        <taxon>Craniata</taxon>
        <taxon>Vertebrata</taxon>
        <taxon>Euteleostomi</taxon>
        <taxon>Actinopterygii</taxon>
        <taxon>Neopterygii</taxon>
        <taxon>Teleostei</taxon>
        <taxon>Neoteleostei</taxon>
        <taxon>Acanthomorphata</taxon>
        <taxon>Ovalentaria</taxon>
        <taxon>Blenniimorphae</taxon>
        <taxon>Blenniiformes</taxon>
        <taxon>Gobiesocoidei</taxon>
        <taxon>Gobiesocidae</taxon>
        <taxon>Gobiesocinae</taxon>
        <taxon>Gouania</taxon>
    </lineage>
</organism>
<keyword evidence="3" id="KW-0175">Coiled coil</keyword>
<evidence type="ECO:0000256" key="3">
    <source>
        <dbReference type="ARBA" id="ARBA00023054"/>
    </source>
</evidence>
<sequence>MNEAFAVLILLSFLFLNVWWVPHFVASFFSLLAPAVPISPPLPNDIPVNSPGKVQPSMETSYISAEPDPDAVSAAEYTQMERLLVDMQLKQKLLEEIKMPDFALESQGGSVISSRCSETYSRSAFLTFFGFRLMYPSDGPRTVIQDHPVLQPGKCWAFYGGQGTLLISLSHPVSITHVTLDHVPRYNTPTGHIDSAPKDFEVFGMNNENEAGTLLGRFTYDQNGEPTQTFELPSPSDIHHFVKLRVLTNWGQDEYTCLYRFRVHGKMA</sequence>
<keyword evidence="8" id="KW-1185">Reference proteome</keyword>
<evidence type="ECO:0000256" key="4">
    <source>
        <dbReference type="ARBA" id="ARBA00023136"/>
    </source>
</evidence>
<dbReference type="GO" id="GO:0043495">
    <property type="term" value="F:protein-membrane adaptor activity"/>
    <property type="evidence" value="ECO:0007669"/>
    <property type="project" value="TreeGrafter"/>
</dbReference>
<reference evidence="7" key="3">
    <citation type="submission" date="2025-09" db="UniProtKB">
        <authorList>
            <consortium name="Ensembl"/>
        </authorList>
    </citation>
    <scope>IDENTIFICATION</scope>
</reference>
<dbReference type="Pfam" id="PF07738">
    <property type="entry name" value="Sad1_UNC"/>
    <property type="match status" value="1"/>
</dbReference>
<evidence type="ECO:0000259" key="6">
    <source>
        <dbReference type="PROSITE" id="PS51469"/>
    </source>
</evidence>
<dbReference type="Proteomes" id="UP000694680">
    <property type="component" value="Chromosome 10"/>
</dbReference>
<dbReference type="InterPro" id="IPR012919">
    <property type="entry name" value="SUN_dom"/>
</dbReference>
<dbReference type="AlphaFoldDB" id="A0A8C5H2Q1"/>